<dbReference type="CDD" id="cd09083">
    <property type="entry name" value="EEP-1"/>
    <property type="match status" value="1"/>
</dbReference>
<dbReference type="PANTHER" id="PTHR12121:SF36">
    <property type="entry name" value="ENDONUCLEASE_EXONUCLEASE_PHOSPHATASE DOMAIN-CONTAINING PROTEIN"/>
    <property type="match status" value="1"/>
</dbReference>
<reference evidence="3 4" key="1">
    <citation type="submission" date="2019-12" db="EMBL/GenBank/DDBJ databases">
        <title>The draft genomic sequence of strain Chitinophaga oryziterrae JCM 16595.</title>
        <authorList>
            <person name="Zhang X."/>
        </authorList>
    </citation>
    <scope>NUCLEOTIDE SEQUENCE [LARGE SCALE GENOMIC DNA]</scope>
    <source>
        <strain evidence="3 4">JCM 16595</strain>
    </source>
</reference>
<feature type="signal peptide" evidence="1">
    <location>
        <begin position="1"/>
        <end position="20"/>
    </location>
</feature>
<keyword evidence="3" id="KW-0540">Nuclease</keyword>
<sequence length="305" mass="34774">MKRWMFLMACFALLVYTAEAQQFTVGTYNMRYDNKDDEKEGNGWKQRYPVIAGLIRFHGFDIFGTQEGLQNMLEDIKGSLPGFSYIGVGRDDGKDAGEHSAIFYNTEKFKLLENGNFWLSAITDKPNKGWDAVLPRICSWGKFQEIKTGFTFYFFNLHMDHVGVKARAESAKLVLEKVKTMAGDIPAILTGDFNVDQHNESYALINNSGLLKDAYETTAFRYATNGTFNAFNTNGKTDSRIDHIFLTNQFKVEKYGILTDTYRNKEGKSGNANTDNFPKEVSMEKYTAREPSDHFPVMIVVDYKK</sequence>
<dbReference type="Pfam" id="PF03372">
    <property type="entry name" value="Exo_endo_phos"/>
    <property type="match status" value="1"/>
</dbReference>
<feature type="domain" description="Endonuclease/exonuclease/phosphatase" evidence="2">
    <location>
        <begin position="26"/>
        <end position="294"/>
    </location>
</feature>
<dbReference type="InterPro" id="IPR005135">
    <property type="entry name" value="Endo/exonuclease/phosphatase"/>
</dbReference>
<dbReference type="RefSeq" id="WP_157297738.1">
    <property type="nucleotide sequence ID" value="NZ_BAAAZB010000005.1"/>
</dbReference>
<keyword evidence="1" id="KW-0732">Signal</keyword>
<organism evidence="3 4">
    <name type="scientific">Chitinophaga oryziterrae</name>
    <dbReference type="NCBI Taxonomy" id="1031224"/>
    <lineage>
        <taxon>Bacteria</taxon>
        <taxon>Pseudomonadati</taxon>
        <taxon>Bacteroidota</taxon>
        <taxon>Chitinophagia</taxon>
        <taxon>Chitinophagales</taxon>
        <taxon>Chitinophagaceae</taxon>
        <taxon>Chitinophaga</taxon>
    </lineage>
</organism>
<protein>
    <submittedName>
        <fullName evidence="3">Endonuclease</fullName>
    </submittedName>
</protein>
<accession>A0A6N8J4F4</accession>
<dbReference type="EMBL" id="WRXO01000001">
    <property type="protein sequence ID" value="MVT39032.1"/>
    <property type="molecule type" value="Genomic_DNA"/>
</dbReference>
<proteinExistence type="predicted"/>
<dbReference type="GO" id="GO:0000175">
    <property type="term" value="F:3'-5'-RNA exonuclease activity"/>
    <property type="evidence" value="ECO:0007669"/>
    <property type="project" value="TreeGrafter"/>
</dbReference>
<dbReference type="AlphaFoldDB" id="A0A6N8J4F4"/>
<keyword evidence="4" id="KW-1185">Reference proteome</keyword>
<evidence type="ECO:0000259" key="2">
    <source>
        <dbReference type="Pfam" id="PF03372"/>
    </source>
</evidence>
<keyword evidence="3" id="KW-0255">Endonuclease</keyword>
<keyword evidence="3" id="KW-0378">Hydrolase</keyword>
<dbReference type="Gene3D" id="3.60.10.10">
    <property type="entry name" value="Endonuclease/exonuclease/phosphatase"/>
    <property type="match status" value="1"/>
</dbReference>
<dbReference type="SUPFAM" id="SSF56219">
    <property type="entry name" value="DNase I-like"/>
    <property type="match status" value="1"/>
</dbReference>
<dbReference type="PANTHER" id="PTHR12121">
    <property type="entry name" value="CARBON CATABOLITE REPRESSOR PROTEIN 4"/>
    <property type="match status" value="1"/>
</dbReference>
<evidence type="ECO:0000313" key="3">
    <source>
        <dbReference type="EMBL" id="MVT39032.1"/>
    </source>
</evidence>
<comment type="caution">
    <text evidence="3">The sequence shown here is derived from an EMBL/GenBank/DDBJ whole genome shotgun (WGS) entry which is preliminary data.</text>
</comment>
<dbReference type="GO" id="GO:0004519">
    <property type="term" value="F:endonuclease activity"/>
    <property type="evidence" value="ECO:0007669"/>
    <property type="project" value="UniProtKB-KW"/>
</dbReference>
<dbReference type="InterPro" id="IPR036691">
    <property type="entry name" value="Endo/exonu/phosph_ase_sf"/>
</dbReference>
<evidence type="ECO:0000256" key="1">
    <source>
        <dbReference type="SAM" id="SignalP"/>
    </source>
</evidence>
<name>A0A6N8J4F4_9BACT</name>
<dbReference type="Proteomes" id="UP000468388">
    <property type="component" value="Unassembled WGS sequence"/>
</dbReference>
<dbReference type="OrthoDB" id="9793162at2"/>
<evidence type="ECO:0000313" key="4">
    <source>
        <dbReference type="Proteomes" id="UP000468388"/>
    </source>
</evidence>
<gene>
    <name evidence="3" type="ORF">GO495_00425</name>
</gene>
<dbReference type="InterPro" id="IPR050410">
    <property type="entry name" value="CCR4/nocturin_mRNA_transcr"/>
</dbReference>
<feature type="chain" id="PRO_5026827719" evidence="1">
    <location>
        <begin position="21"/>
        <end position="305"/>
    </location>
</feature>